<protein>
    <recommendedName>
        <fullName evidence="4">Secreted protein</fullName>
    </recommendedName>
</protein>
<evidence type="ECO:0000313" key="3">
    <source>
        <dbReference type="Proteomes" id="UP001597058"/>
    </source>
</evidence>
<evidence type="ECO:0008006" key="4">
    <source>
        <dbReference type="Google" id="ProtNLM"/>
    </source>
</evidence>
<reference evidence="3" key="1">
    <citation type="journal article" date="2019" name="Int. J. Syst. Evol. Microbiol.">
        <title>The Global Catalogue of Microorganisms (GCM) 10K type strain sequencing project: providing services to taxonomists for standard genome sequencing and annotation.</title>
        <authorList>
            <consortium name="The Broad Institute Genomics Platform"/>
            <consortium name="The Broad Institute Genome Sequencing Center for Infectious Disease"/>
            <person name="Wu L."/>
            <person name="Ma J."/>
        </authorList>
    </citation>
    <scope>NUCLEOTIDE SEQUENCE [LARGE SCALE GENOMIC DNA]</scope>
    <source>
        <strain evidence="3">CGMCC 4.7020</strain>
    </source>
</reference>
<evidence type="ECO:0000256" key="1">
    <source>
        <dbReference type="SAM" id="MobiDB-lite"/>
    </source>
</evidence>
<feature type="compositionally biased region" description="Low complexity" evidence="1">
    <location>
        <begin position="250"/>
        <end position="270"/>
    </location>
</feature>
<feature type="compositionally biased region" description="Basic residues" evidence="1">
    <location>
        <begin position="323"/>
        <end position="340"/>
    </location>
</feature>
<organism evidence="2 3">
    <name type="scientific">Streptomyces kaempferi</name>
    <dbReference type="NCBI Taxonomy" id="333725"/>
    <lineage>
        <taxon>Bacteria</taxon>
        <taxon>Bacillati</taxon>
        <taxon>Actinomycetota</taxon>
        <taxon>Actinomycetes</taxon>
        <taxon>Kitasatosporales</taxon>
        <taxon>Streptomycetaceae</taxon>
        <taxon>Streptomyces</taxon>
    </lineage>
</organism>
<gene>
    <name evidence="2" type="ORF">ACFQ5X_35715</name>
</gene>
<dbReference type="RefSeq" id="WP_381237929.1">
    <property type="nucleotide sequence ID" value="NZ_JBHSKH010000054.1"/>
</dbReference>
<dbReference type="Proteomes" id="UP001597058">
    <property type="component" value="Unassembled WGS sequence"/>
</dbReference>
<feature type="compositionally biased region" description="Low complexity" evidence="1">
    <location>
        <begin position="341"/>
        <end position="355"/>
    </location>
</feature>
<feature type="region of interest" description="Disordered" evidence="1">
    <location>
        <begin position="250"/>
        <end position="302"/>
    </location>
</feature>
<comment type="caution">
    <text evidence="2">The sequence shown here is derived from an EMBL/GenBank/DDBJ whole genome shotgun (WGS) entry which is preliminary data.</text>
</comment>
<accession>A0ABW3XPR3</accession>
<feature type="region of interest" description="Disordered" evidence="1">
    <location>
        <begin position="74"/>
        <end position="171"/>
    </location>
</feature>
<name>A0ABW3XPR3_9ACTN</name>
<feature type="compositionally biased region" description="Low complexity" evidence="1">
    <location>
        <begin position="74"/>
        <end position="86"/>
    </location>
</feature>
<proteinExistence type="predicted"/>
<dbReference type="EMBL" id="JBHTMM010000070">
    <property type="protein sequence ID" value="MFD1311154.1"/>
    <property type="molecule type" value="Genomic_DNA"/>
</dbReference>
<keyword evidence="3" id="KW-1185">Reference proteome</keyword>
<sequence length="415" mass="42910">MIPTAAPPVAGAALRLLRTAAGRRALQAAVLVGGVFALGFLCGEQAHAADGRTPTAPPTSVASVVERVAQPMRAATTGPPAGQPAGNSTERKPRPRPQPNQKRKAQSELFQRLESLQKSQPEPEFFQQPESLQESRKPQKSQPNPESLLKPRKPQEARQPRQKHLAARTEVARMSWSADRAGSLVTETVGSVVRPTLVTETVGSVVRPVADTVVLSVGDPAETLTGALAASLPDTLPGLSVPPAPPVRPAVPRVPAVPSLPSPSSRPGALTSPDHPRRAGAVGAPVPDPVAPDAAGREPGSAAVLTYGPVGLGVDGRADATHRAHGRYGQHGRHGRHRNRGPVAGPAPARQAPAGDSSGAPGDRPAVDGGGAWHGDAYAVAPDHRAPLLLVSVPSEAVTAAGTRDRYRDIPLFPG</sequence>
<feature type="region of interest" description="Disordered" evidence="1">
    <location>
        <begin position="323"/>
        <end position="371"/>
    </location>
</feature>
<evidence type="ECO:0000313" key="2">
    <source>
        <dbReference type="EMBL" id="MFD1311154.1"/>
    </source>
</evidence>